<proteinExistence type="predicted"/>
<comment type="caution">
    <text evidence="2">The sequence shown here is derived from an EMBL/GenBank/DDBJ whole genome shotgun (WGS) entry which is preliminary data.</text>
</comment>
<feature type="transmembrane region" description="Helical" evidence="1">
    <location>
        <begin position="23"/>
        <end position="44"/>
    </location>
</feature>
<dbReference type="EMBL" id="JACIDM010000001">
    <property type="protein sequence ID" value="MBB4081777.1"/>
    <property type="molecule type" value="Genomic_DNA"/>
</dbReference>
<keyword evidence="1" id="KW-0812">Transmembrane</keyword>
<keyword evidence="3" id="KW-1185">Reference proteome</keyword>
<gene>
    <name evidence="2" type="ORF">GGR12_000616</name>
</gene>
<evidence type="ECO:0000313" key="3">
    <source>
        <dbReference type="Proteomes" id="UP000529946"/>
    </source>
</evidence>
<sequence length="45" mass="5027">MPSLPVQLPPVKLKRSHNPLREVFFFLVAFVAMFSGAMLGLDVLL</sequence>
<dbReference type="Proteomes" id="UP000529946">
    <property type="component" value="Unassembled WGS sequence"/>
</dbReference>
<keyword evidence="1" id="KW-1133">Transmembrane helix</keyword>
<evidence type="ECO:0000313" key="2">
    <source>
        <dbReference type="EMBL" id="MBB4081777.1"/>
    </source>
</evidence>
<reference evidence="2 3" key="1">
    <citation type="submission" date="2020-08" db="EMBL/GenBank/DDBJ databases">
        <title>Genomic Encyclopedia of Type Strains, Phase IV (KMG-IV): sequencing the most valuable type-strain genomes for metagenomic binning, comparative biology and taxonomic classification.</title>
        <authorList>
            <person name="Goeker M."/>
        </authorList>
    </citation>
    <scope>NUCLEOTIDE SEQUENCE [LARGE SCALE GENOMIC DNA]</scope>
    <source>
        <strain evidence="2 3">DSM 23960</strain>
    </source>
</reference>
<accession>A0A7W6JCR4</accession>
<evidence type="ECO:0000256" key="1">
    <source>
        <dbReference type="SAM" id="Phobius"/>
    </source>
</evidence>
<dbReference type="AlphaFoldDB" id="A0A7W6JCR4"/>
<keyword evidence="1" id="KW-0472">Membrane</keyword>
<protein>
    <submittedName>
        <fullName evidence="2">Uncharacterized protein</fullName>
    </submittedName>
</protein>
<name>A0A7W6JCR4_9CAUL</name>
<organism evidence="2 3">
    <name type="scientific">Brevundimonas lenta</name>
    <dbReference type="NCBI Taxonomy" id="424796"/>
    <lineage>
        <taxon>Bacteria</taxon>
        <taxon>Pseudomonadati</taxon>
        <taxon>Pseudomonadota</taxon>
        <taxon>Alphaproteobacteria</taxon>
        <taxon>Caulobacterales</taxon>
        <taxon>Caulobacteraceae</taxon>
        <taxon>Brevundimonas</taxon>
    </lineage>
</organism>